<evidence type="ECO:0000313" key="2">
    <source>
        <dbReference type="Proteomes" id="UP000827976"/>
    </source>
</evidence>
<proteinExistence type="predicted"/>
<evidence type="ECO:0000313" key="1">
    <source>
        <dbReference type="EMBL" id="KAH7684370.1"/>
    </source>
</evidence>
<name>A0ACB7W9V0_DIOAL</name>
<comment type="caution">
    <text evidence="1">The sequence shown here is derived from an EMBL/GenBank/DDBJ whole genome shotgun (WGS) entry which is preliminary data.</text>
</comment>
<protein>
    <submittedName>
        <fullName evidence="1">Membrane transport protein</fullName>
    </submittedName>
</protein>
<organism evidence="1 2">
    <name type="scientific">Dioscorea alata</name>
    <name type="common">Purple yam</name>
    <dbReference type="NCBI Taxonomy" id="55571"/>
    <lineage>
        <taxon>Eukaryota</taxon>
        <taxon>Viridiplantae</taxon>
        <taxon>Streptophyta</taxon>
        <taxon>Embryophyta</taxon>
        <taxon>Tracheophyta</taxon>
        <taxon>Spermatophyta</taxon>
        <taxon>Magnoliopsida</taxon>
        <taxon>Liliopsida</taxon>
        <taxon>Dioscoreales</taxon>
        <taxon>Dioscoreaceae</taxon>
        <taxon>Dioscorea</taxon>
    </lineage>
</organism>
<gene>
    <name evidence="1" type="ORF">IHE45_05G237300</name>
</gene>
<reference evidence="2" key="1">
    <citation type="journal article" date="2022" name="Nat. Commun.">
        <title>Chromosome evolution and the genetic basis of agronomically important traits in greater yam.</title>
        <authorList>
            <person name="Bredeson J.V."/>
            <person name="Lyons J.B."/>
            <person name="Oniyinde I.O."/>
            <person name="Okereke N.R."/>
            <person name="Kolade O."/>
            <person name="Nnabue I."/>
            <person name="Nwadili C.O."/>
            <person name="Hribova E."/>
            <person name="Parker M."/>
            <person name="Nwogha J."/>
            <person name="Shu S."/>
            <person name="Carlson J."/>
            <person name="Kariba R."/>
            <person name="Muthemba S."/>
            <person name="Knop K."/>
            <person name="Barton G.J."/>
            <person name="Sherwood A.V."/>
            <person name="Lopez-Montes A."/>
            <person name="Asiedu R."/>
            <person name="Jamnadass R."/>
            <person name="Muchugi A."/>
            <person name="Goodstein D."/>
            <person name="Egesi C.N."/>
            <person name="Featherston J."/>
            <person name="Asfaw A."/>
            <person name="Simpson G.G."/>
            <person name="Dolezel J."/>
            <person name="Hendre P.S."/>
            <person name="Van Deynze A."/>
            <person name="Kumar P.L."/>
            <person name="Obidiegwu J.E."/>
            <person name="Bhattacharjee R."/>
            <person name="Rokhsar D.S."/>
        </authorList>
    </citation>
    <scope>NUCLEOTIDE SEQUENCE [LARGE SCALE GENOMIC DNA]</scope>
    <source>
        <strain evidence="2">cv. TDa95/00328</strain>
    </source>
</reference>
<dbReference type="Proteomes" id="UP000827976">
    <property type="component" value="Chromosome 5"/>
</dbReference>
<keyword evidence="2" id="KW-1185">Reference proteome</keyword>
<sequence length="431" mass="47700">MEQYNYNDNAKEKGLSNHKEITTFGFHFWSSCFSEWLNNNLLLDFIMGLWDLFVTASVPILNVLLVAIVGAFLATNHIGILGEETRKHLNNVVFYAFNPALEATNMARTITMESMALLWFMPLNLLLNFIIGSMLAWILIHIAKAPTRLRAVIFATCSAGNVGNLLLVLIPAMCKEKGSTLGPPDVCHTYALAYACLSMATCTVLQWSYVFNIVRISSTSIKHKMNHEHTLEENISLLPKSCTNEMVIPLNKFERLLMKFSRAIDLKKLFAPSTIGVIIGFIIGVVPQIRKVMIGENAPLRPIHDSATLLGKGAIPSLILMMGGNLTKGLRGSEIKFSLIIGVLLIRYMALPLLGIAIVKGAIHLGIVHSDPLYQFTLLMQYAVPPAMNITSMIQMFDAGVGELAVIFLWAYAVAAVTLTLWSTLFLWLVS</sequence>
<accession>A0ACB7W9V0</accession>
<dbReference type="EMBL" id="CM037015">
    <property type="protein sequence ID" value="KAH7684370.1"/>
    <property type="molecule type" value="Genomic_DNA"/>
</dbReference>